<dbReference type="InterPro" id="IPR006293">
    <property type="entry name" value="DNA_helicase_ATP-dep_RecQ_bac"/>
</dbReference>
<dbReference type="InterPro" id="IPR027417">
    <property type="entry name" value="P-loop_NTPase"/>
</dbReference>
<dbReference type="STRING" id="394958.BGI42_12195"/>
<dbReference type="GO" id="GO:0006281">
    <property type="term" value="P:DNA repair"/>
    <property type="evidence" value="ECO:0007669"/>
    <property type="project" value="UniProtKB-KW"/>
</dbReference>
<dbReference type="Pfam" id="PF16124">
    <property type="entry name" value="RecQ_Zn_bind"/>
    <property type="match status" value="1"/>
</dbReference>
<evidence type="ECO:0000256" key="4">
    <source>
        <dbReference type="ARBA" id="ARBA00022723"/>
    </source>
</evidence>
<comment type="cofactor">
    <cofactor evidence="1">
        <name>Mg(2+)</name>
        <dbReference type="ChEBI" id="CHEBI:18420"/>
    </cofactor>
</comment>
<dbReference type="Pfam" id="PF00271">
    <property type="entry name" value="Helicase_C"/>
    <property type="match status" value="1"/>
</dbReference>
<dbReference type="SUPFAM" id="SSF47819">
    <property type="entry name" value="HRDC-like"/>
    <property type="match status" value="1"/>
</dbReference>
<dbReference type="InterPro" id="IPR014001">
    <property type="entry name" value="Helicase_ATP-bd"/>
</dbReference>
<dbReference type="AlphaFoldDB" id="A0A1D7XMV4"/>
<dbReference type="GO" id="GO:0016787">
    <property type="term" value="F:hydrolase activity"/>
    <property type="evidence" value="ECO:0007669"/>
    <property type="project" value="UniProtKB-KW"/>
</dbReference>
<evidence type="ECO:0000256" key="13">
    <source>
        <dbReference type="ARBA" id="ARBA00023204"/>
    </source>
</evidence>
<dbReference type="GO" id="GO:0005737">
    <property type="term" value="C:cytoplasm"/>
    <property type="evidence" value="ECO:0007669"/>
    <property type="project" value="TreeGrafter"/>
</dbReference>
<evidence type="ECO:0000256" key="10">
    <source>
        <dbReference type="ARBA" id="ARBA00022840"/>
    </source>
</evidence>
<feature type="domain" description="HRDC" evidence="17">
    <location>
        <begin position="514"/>
        <end position="587"/>
    </location>
</feature>
<keyword evidence="12" id="KW-0233">DNA recombination</keyword>
<keyword evidence="6" id="KW-0227">DNA damage</keyword>
<dbReference type="EC" id="5.6.2.4" evidence="16"/>
<evidence type="ECO:0000256" key="7">
    <source>
        <dbReference type="ARBA" id="ARBA00022801"/>
    </source>
</evidence>
<keyword evidence="14" id="KW-0413">Isomerase</keyword>
<dbReference type="GO" id="GO:0043590">
    <property type="term" value="C:bacterial nucleoid"/>
    <property type="evidence" value="ECO:0007669"/>
    <property type="project" value="TreeGrafter"/>
</dbReference>
<dbReference type="SMART" id="SM00490">
    <property type="entry name" value="HELICc"/>
    <property type="match status" value="1"/>
</dbReference>
<comment type="cofactor">
    <cofactor evidence="2">
        <name>Zn(2+)</name>
        <dbReference type="ChEBI" id="CHEBI:29105"/>
    </cofactor>
</comment>
<evidence type="ECO:0000313" key="21">
    <source>
        <dbReference type="Proteomes" id="UP000094652"/>
    </source>
</evidence>
<dbReference type="Gene3D" id="1.10.150.80">
    <property type="entry name" value="HRDC domain"/>
    <property type="match status" value="1"/>
</dbReference>
<dbReference type="GO" id="GO:0006310">
    <property type="term" value="P:DNA recombination"/>
    <property type="evidence" value="ECO:0007669"/>
    <property type="project" value="UniProtKB-UniRule"/>
</dbReference>
<dbReference type="OrthoDB" id="9763310at2"/>
<comment type="similarity">
    <text evidence="3">Belongs to the helicase family. RecQ subfamily.</text>
</comment>
<dbReference type="Gene3D" id="1.10.10.10">
    <property type="entry name" value="Winged helix-like DNA-binding domain superfamily/Winged helix DNA-binding domain"/>
    <property type="match status" value="1"/>
</dbReference>
<dbReference type="InterPro" id="IPR011545">
    <property type="entry name" value="DEAD/DEAH_box_helicase_dom"/>
</dbReference>
<evidence type="ECO:0000256" key="11">
    <source>
        <dbReference type="ARBA" id="ARBA00023125"/>
    </source>
</evidence>
<keyword evidence="10" id="KW-0067">ATP-binding</keyword>
<dbReference type="Pfam" id="PF00570">
    <property type="entry name" value="HRDC"/>
    <property type="match status" value="1"/>
</dbReference>
<dbReference type="RefSeq" id="WP_069680577.1">
    <property type="nucleotide sequence ID" value="NZ_CP017253.2"/>
</dbReference>
<keyword evidence="5" id="KW-0547">Nucleotide-binding</keyword>
<dbReference type="GO" id="GO:0006260">
    <property type="term" value="P:DNA replication"/>
    <property type="evidence" value="ECO:0007669"/>
    <property type="project" value="InterPro"/>
</dbReference>
<dbReference type="SMART" id="SM00341">
    <property type="entry name" value="HRDC"/>
    <property type="match status" value="1"/>
</dbReference>
<name>A0A1D7XMV4_9CLOT</name>
<dbReference type="GO" id="GO:0030894">
    <property type="term" value="C:replisome"/>
    <property type="evidence" value="ECO:0007669"/>
    <property type="project" value="TreeGrafter"/>
</dbReference>
<evidence type="ECO:0000256" key="1">
    <source>
        <dbReference type="ARBA" id="ARBA00001946"/>
    </source>
</evidence>
<evidence type="ECO:0000259" key="17">
    <source>
        <dbReference type="PROSITE" id="PS50967"/>
    </source>
</evidence>
<comment type="catalytic activity">
    <reaction evidence="15">
        <text>Couples ATP hydrolysis with the unwinding of duplex DNA by translocating in the 3'-5' direction.</text>
        <dbReference type="EC" id="5.6.2.4"/>
    </reaction>
</comment>
<keyword evidence="8 20" id="KW-0347">Helicase</keyword>
<evidence type="ECO:0000256" key="16">
    <source>
        <dbReference type="NCBIfam" id="TIGR01389"/>
    </source>
</evidence>
<dbReference type="Proteomes" id="UP000094652">
    <property type="component" value="Chromosome"/>
</dbReference>
<evidence type="ECO:0000256" key="6">
    <source>
        <dbReference type="ARBA" id="ARBA00022763"/>
    </source>
</evidence>
<evidence type="ECO:0000256" key="5">
    <source>
        <dbReference type="ARBA" id="ARBA00022741"/>
    </source>
</evidence>
<dbReference type="InterPro" id="IPR002121">
    <property type="entry name" value="HRDC_dom"/>
</dbReference>
<reference evidence="21" key="1">
    <citation type="submission" date="2016-09" db="EMBL/GenBank/DDBJ databases">
        <title>Genomics of Clostridium taeniosporum, an organism which forms endospores with ribbon-like appendages.</title>
        <authorList>
            <person name="Walker J.R."/>
        </authorList>
    </citation>
    <scope>NUCLEOTIDE SEQUENCE [LARGE SCALE GENOMIC DNA]</scope>
    <source>
        <strain evidence="21">1/k</strain>
    </source>
</reference>
<dbReference type="Pfam" id="PF00270">
    <property type="entry name" value="DEAD"/>
    <property type="match status" value="1"/>
</dbReference>
<dbReference type="InterPro" id="IPR036388">
    <property type="entry name" value="WH-like_DNA-bd_sf"/>
</dbReference>
<dbReference type="Pfam" id="PF09382">
    <property type="entry name" value="RQC"/>
    <property type="match status" value="1"/>
</dbReference>
<dbReference type="GO" id="GO:0043138">
    <property type="term" value="F:3'-5' DNA helicase activity"/>
    <property type="evidence" value="ECO:0007669"/>
    <property type="project" value="UniProtKB-EC"/>
</dbReference>
<dbReference type="SUPFAM" id="SSF46785">
    <property type="entry name" value="Winged helix' DNA-binding domain"/>
    <property type="match status" value="1"/>
</dbReference>
<feature type="domain" description="Helicase C-terminal" evidence="19">
    <location>
        <begin position="218"/>
        <end position="364"/>
    </location>
</feature>
<keyword evidence="9" id="KW-0862">Zinc</keyword>
<evidence type="ECO:0000256" key="8">
    <source>
        <dbReference type="ARBA" id="ARBA00022806"/>
    </source>
</evidence>
<dbReference type="InterPro" id="IPR044876">
    <property type="entry name" value="HRDC_dom_sf"/>
</dbReference>
<dbReference type="EMBL" id="CP017253">
    <property type="protein sequence ID" value="AOR24449.1"/>
    <property type="molecule type" value="Genomic_DNA"/>
</dbReference>
<dbReference type="InterPro" id="IPR010997">
    <property type="entry name" value="HRDC-like_sf"/>
</dbReference>
<sequence length="587" mass="68814">MDNKEKIFYVLQKYYGYSTLRRGQYEIINNILTGRDTFCLMPTGAGKSICYQIPALIFKGVTIVISPLISLMKDQVDNLIESGIKATYINSSKTMEQIKNILLEASMSEYKIIYIAPERLESNIFKNMIKDLEISQIAIDEAHCISQWGHDFRKSYLQISEFYKLLRNKPVISTFTATATKEVREDIIKLLRLDNPYIYVGDINRENLNLAVLRDIDKLEQVKDIIRDHEDQSGIVYCASQKEVDNLYYYLNDVGYSVGKYHGGLNDEEKEVFQEGFLFERFNVMVATNAFGMGIDKSNIRFIVHFTIPQNIEYYYQEIGRGGRDGEKCDCYLFYCESDIRRVEYIINKSSSIHTREVHLRKLQDIIDYCNFKECYRKYILNYFGNNRKLNYCNNCSNCLNDDELKDFTRECQMILSTVFRTREKYGISVLIDILKGFKGPKIIKDNLDRITTYGIMREYGSSLIKDLINSLLKEGYVDLKEGTYSMLKLNKRSYNILKNKEKVIFKILDKEDNILNKELFEALRNWRRERAFKENKKPYIIFSDATLIDICNVKPNNLEKLLEIRGVGEKKIQDYGEDLLRIIKIF</sequence>
<keyword evidence="7" id="KW-0378">Hydrolase</keyword>
<dbReference type="InterPro" id="IPR032284">
    <property type="entry name" value="RecQ_Zn-bd"/>
</dbReference>
<dbReference type="NCBIfam" id="TIGR00614">
    <property type="entry name" value="recQ_fam"/>
    <property type="match status" value="1"/>
</dbReference>
<dbReference type="GO" id="GO:0046872">
    <property type="term" value="F:metal ion binding"/>
    <property type="evidence" value="ECO:0007669"/>
    <property type="project" value="UniProtKB-KW"/>
</dbReference>
<dbReference type="CDD" id="cd17920">
    <property type="entry name" value="DEXHc_RecQ"/>
    <property type="match status" value="1"/>
</dbReference>
<dbReference type="InterPro" id="IPR001650">
    <property type="entry name" value="Helicase_C-like"/>
</dbReference>
<keyword evidence="21" id="KW-1185">Reference proteome</keyword>
<evidence type="ECO:0000256" key="15">
    <source>
        <dbReference type="ARBA" id="ARBA00034617"/>
    </source>
</evidence>
<keyword evidence="4" id="KW-0479">Metal-binding</keyword>
<evidence type="ECO:0000256" key="9">
    <source>
        <dbReference type="ARBA" id="ARBA00022833"/>
    </source>
</evidence>
<dbReference type="GO" id="GO:0003677">
    <property type="term" value="F:DNA binding"/>
    <property type="evidence" value="ECO:0007669"/>
    <property type="project" value="UniProtKB-KW"/>
</dbReference>
<dbReference type="FunFam" id="3.40.50.300:FF:000296">
    <property type="entry name" value="ATP-dependent DNA helicase RecQ"/>
    <property type="match status" value="1"/>
</dbReference>
<evidence type="ECO:0000256" key="3">
    <source>
        <dbReference type="ARBA" id="ARBA00005446"/>
    </source>
</evidence>
<dbReference type="SMART" id="SM00956">
    <property type="entry name" value="RQC"/>
    <property type="match status" value="1"/>
</dbReference>
<dbReference type="SMART" id="SM00487">
    <property type="entry name" value="DEXDc"/>
    <property type="match status" value="1"/>
</dbReference>
<dbReference type="InterPro" id="IPR018982">
    <property type="entry name" value="RQC_domain"/>
</dbReference>
<dbReference type="PROSITE" id="PS51194">
    <property type="entry name" value="HELICASE_CTER"/>
    <property type="match status" value="1"/>
</dbReference>
<dbReference type="InterPro" id="IPR036390">
    <property type="entry name" value="WH_DNA-bd_sf"/>
</dbReference>
<dbReference type="NCBIfam" id="TIGR01389">
    <property type="entry name" value="recQ"/>
    <property type="match status" value="1"/>
</dbReference>
<gene>
    <name evidence="20" type="primary">recQ</name>
    <name evidence="20" type="ORF">BGI42_12195</name>
</gene>
<evidence type="ECO:0000256" key="2">
    <source>
        <dbReference type="ARBA" id="ARBA00001947"/>
    </source>
</evidence>
<organism evidence="20 21">
    <name type="scientific">Clostridium taeniosporum</name>
    <dbReference type="NCBI Taxonomy" id="394958"/>
    <lineage>
        <taxon>Bacteria</taxon>
        <taxon>Bacillati</taxon>
        <taxon>Bacillota</taxon>
        <taxon>Clostridia</taxon>
        <taxon>Eubacteriales</taxon>
        <taxon>Clostridiaceae</taxon>
        <taxon>Clostridium</taxon>
    </lineage>
</organism>
<proteinExistence type="inferred from homology"/>
<dbReference type="GO" id="GO:0009432">
    <property type="term" value="P:SOS response"/>
    <property type="evidence" value="ECO:0007669"/>
    <property type="project" value="UniProtKB-UniRule"/>
</dbReference>
<dbReference type="GO" id="GO:0009378">
    <property type="term" value="F:four-way junction helicase activity"/>
    <property type="evidence" value="ECO:0007669"/>
    <property type="project" value="TreeGrafter"/>
</dbReference>
<keyword evidence="11" id="KW-0238">DNA-binding</keyword>
<dbReference type="PANTHER" id="PTHR13710:SF105">
    <property type="entry name" value="ATP-DEPENDENT DNA HELICASE Q1"/>
    <property type="match status" value="1"/>
</dbReference>
<dbReference type="PROSITE" id="PS50967">
    <property type="entry name" value="HRDC"/>
    <property type="match status" value="1"/>
</dbReference>
<dbReference type="PROSITE" id="PS51192">
    <property type="entry name" value="HELICASE_ATP_BIND_1"/>
    <property type="match status" value="1"/>
</dbReference>
<evidence type="ECO:0000256" key="12">
    <source>
        <dbReference type="ARBA" id="ARBA00023172"/>
    </source>
</evidence>
<evidence type="ECO:0000256" key="14">
    <source>
        <dbReference type="ARBA" id="ARBA00023235"/>
    </source>
</evidence>
<dbReference type="Gene3D" id="3.40.50.300">
    <property type="entry name" value="P-loop containing nucleotide triphosphate hydrolases"/>
    <property type="match status" value="2"/>
</dbReference>
<evidence type="ECO:0000259" key="19">
    <source>
        <dbReference type="PROSITE" id="PS51194"/>
    </source>
</evidence>
<accession>A0A1D7XMV4</accession>
<evidence type="ECO:0000259" key="18">
    <source>
        <dbReference type="PROSITE" id="PS51192"/>
    </source>
</evidence>
<feature type="domain" description="Helicase ATP-binding" evidence="18">
    <location>
        <begin position="28"/>
        <end position="197"/>
    </location>
</feature>
<evidence type="ECO:0000313" key="20">
    <source>
        <dbReference type="EMBL" id="AOR24449.1"/>
    </source>
</evidence>
<keyword evidence="13" id="KW-0234">DNA repair</keyword>
<dbReference type="GO" id="GO:0005524">
    <property type="term" value="F:ATP binding"/>
    <property type="evidence" value="ECO:0007669"/>
    <property type="project" value="UniProtKB-KW"/>
</dbReference>
<dbReference type="SUPFAM" id="SSF52540">
    <property type="entry name" value="P-loop containing nucleoside triphosphate hydrolases"/>
    <property type="match status" value="1"/>
</dbReference>
<protein>
    <recommendedName>
        <fullName evidence="16">DNA helicase RecQ</fullName>
        <ecNumber evidence="16">5.6.2.4</ecNumber>
    </recommendedName>
</protein>
<dbReference type="InterPro" id="IPR004589">
    <property type="entry name" value="DNA_helicase_ATP-dep_RecQ"/>
</dbReference>
<dbReference type="PANTHER" id="PTHR13710">
    <property type="entry name" value="DNA HELICASE RECQ FAMILY MEMBER"/>
    <property type="match status" value="1"/>
</dbReference>
<dbReference type="KEGG" id="ctae:BGI42_12195"/>